<organism evidence="2 3">
    <name type="scientific">Hibiscus sabdariffa</name>
    <name type="common">roselle</name>
    <dbReference type="NCBI Taxonomy" id="183260"/>
    <lineage>
        <taxon>Eukaryota</taxon>
        <taxon>Viridiplantae</taxon>
        <taxon>Streptophyta</taxon>
        <taxon>Embryophyta</taxon>
        <taxon>Tracheophyta</taxon>
        <taxon>Spermatophyta</taxon>
        <taxon>Magnoliopsida</taxon>
        <taxon>eudicotyledons</taxon>
        <taxon>Gunneridae</taxon>
        <taxon>Pentapetalae</taxon>
        <taxon>rosids</taxon>
        <taxon>malvids</taxon>
        <taxon>Malvales</taxon>
        <taxon>Malvaceae</taxon>
        <taxon>Malvoideae</taxon>
        <taxon>Hibiscus</taxon>
    </lineage>
</organism>
<name>A0ABR2CQ34_9ROSI</name>
<evidence type="ECO:0000313" key="3">
    <source>
        <dbReference type="Proteomes" id="UP001472677"/>
    </source>
</evidence>
<comment type="caution">
    <text evidence="2">The sequence shown here is derived from an EMBL/GenBank/DDBJ whole genome shotgun (WGS) entry which is preliminary data.</text>
</comment>
<protein>
    <submittedName>
        <fullName evidence="2">Uncharacterized protein</fullName>
    </submittedName>
</protein>
<sequence>MEQHSAIRSKLTQNSVPASLPSKESYPQGNCNSGRPQEQNRELGIGAGQLTSPPDPAQAENVDVAKEDMGPVRGVEQVSRFSPFDPNL</sequence>
<keyword evidence="3" id="KW-1185">Reference proteome</keyword>
<evidence type="ECO:0000313" key="2">
    <source>
        <dbReference type="EMBL" id="KAK8521847.1"/>
    </source>
</evidence>
<reference evidence="2 3" key="1">
    <citation type="journal article" date="2024" name="G3 (Bethesda)">
        <title>Genome assembly of Hibiscus sabdariffa L. provides insights into metabolisms of medicinal natural products.</title>
        <authorList>
            <person name="Kim T."/>
        </authorList>
    </citation>
    <scope>NUCLEOTIDE SEQUENCE [LARGE SCALE GENOMIC DNA]</scope>
    <source>
        <strain evidence="2">TK-2024</strain>
        <tissue evidence="2">Old leaves</tissue>
    </source>
</reference>
<evidence type="ECO:0000256" key="1">
    <source>
        <dbReference type="SAM" id="MobiDB-lite"/>
    </source>
</evidence>
<feature type="region of interest" description="Disordered" evidence="1">
    <location>
        <begin position="1"/>
        <end position="88"/>
    </location>
</feature>
<gene>
    <name evidence="2" type="ORF">V6N12_066429</name>
</gene>
<proteinExistence type="predicted"/>
<accession>A0ABR2CQ34</accession>
<dbReference type="EMBL" id="JBBPBM010000046">
    <property type="protein sequence ID" value="KAK8521847.1"/>
    <property type="molecule type" value="Genomic_DNA"/>
</dbReference>
<feature type="compositionally biased region" description="Polar residues" evidence="1">
    <location>
        <begin position="25"/>
        <end position="37"/>
    </location>
</feature>
<dbReference type="Proteomes" id="UP001472677">
    <property type="component" value="Unassembled WGS sequence"/>
</dbReference>